<dbReference type="Proteomes" id="UP001176471">
    <property type="component" value="Unassembled WGS sequence"/>
</dbReference>
<dbReference type="Gene3D" id="1.20.120.160">
    <property type="entry name" value="HPT domain"/>
    <property type="match status" value="1"/>
</dbReference>
<sequence length="100" mass="10407">MSYDPGALHAALAAAVGEDSALIADLRVAFMESAARQIDLLGRARCDANWELAAWRLKGLAASFGLTGLMTLADEAAQAAPGDPTVLRRLRAALAGLEQS</sequence>
<gene>
    <name evidence="1" type="ORF">Q4610_00915</name>
</gene>
<dbReference type="SUPFAM" id="SSF47226">
    <property type="entry name" value="Histidine-containing phosphotransfer domain, HPT domain"/>
    <property type="match status" value="1"/>
</dbReference>
<name>A0ABT8ZGD2_9SPHN</name>
<evidence type="ECO:0000313" key="1">
    <source>
        <dbReference type="EMBL" id="MDO7833594.1"/>
    </source>
</evidence>
<dbReference type="RefSeq" id="WP_304534139.1">
    <property type="nucleotide sequence ID" value="NZ_JAUQOM010000001.1"/>
</dbReference>
<dbReference type="InterPro" id="IPR036641">
    <property type="entry name" value="HPT_dom_sf"/>
</dbReference>
<proteinExistence type="predicted"/>
<reference evidence="1" key="1">
    <citation type="submission" date="2023-07" db="EMBL/GenBank/DDBJ databases">
        <title>Bacterial whole genome sequence for Sphingobium sp. HBC34.</title>
        <authorList>
            <person name="Le V."/>
            <person name="Ko S.-R."/>
            <person name="Ahn C.-Y."/>
            <person name="Oh H.-M."/>
        </authorList>
    </citation>
    <scope>NUCLEOTIDE SEQUENCE</scope>
    <source>
        <strain evidence="1">HBC34</strain>
    </source>
</reference>
<accession>A0ABT8ZGD2</accession>
<dbReference type="EMBL" id="JAUQOM010000001">
    <property type="protein sequence ID" value="MDO7833594.1"/>
    <property type="molecule type" value="Genomic_DNA"/>
</dbReference>
<organism evidence="1 2">
    <name type="scientific">Sphingobium cyanobacteriorum</name>
    <dbReference type="NCBI Taxonomy" id="3063954"/>
    <lineage>
        <taxon>Bacteria</taxon>
        <taxon>Pseudomonadati</taxon>
        <taxon>Pseudomonadota</taxon>
        <taxon>Alphaproteobacteria</taxon>
        <taxon>Sphingomonadales</taxon>
        <taxon>Sphingomonadaceae</taxon>
        <taxon>Sphingobium</taxon>
    </lineage>
</organism>
<comment type="caution">
    <text evidence="1">The sequence shown here is derived from an EMBL/GenBank/DDBJ whole genome shotgun (WGS) entry which is preliminary data.</text>
</comment>
<evidence type="ECO:0000313" key="2">
    <source>
        <dbReference type="Proteomes" id="UP001176471"/>
    </source>
</evidence>
<keyword evidence="2" id="KW-1185">Reference proteome</keyword>
<protein>
    <submittedName>
        <fullName evidence="1">Hpt domain-containing protein</fullName>
    </submittedName>
</protein>